<accession>A0A6G5A3A9</accession>
<evidence type="ECO:0000313" key="1">
    <source>
        <dbReference type="EMBL" id="NIE44517.1"/>
    </source>
</evidence>
<proteinExistence type="predicted"/>
<organism evidence="1">
    <name type="scientific">Rhipicephalus microplus</name>
    <name type="common">Cattle tick</name>
    <name type="synonym">Boophilus microplus</name>
    <dbReference type="NCBI Taxonomy" id="6941"/>
    <lineage>
        <taxon>Eukaryota</taxon>
        <taxon>Metazoa</taxon>
        <taxon>Ecdysozoa</taxon>
        <taxon>Arthropoda</taxon>
        <taxon>Chelicerata</taxon>
        <taxon>Arachnida</taxon>
        <taxon>Acari</taxon>
        <taxon>Parasitiformes</taxon>
        <taxon>Ixodida</taxon>
        <taxon>Ixodoidea</taxon>
        <taxon>Ixodidae</taxon>
        <taxon>Rhipicephalinae</taxon>
        <taxon>Rhipicephalus</taxon>
        <taxon>Boophilus</taxon>
    </lineage>
</organism>
<dbReference type="AlphaFoldDB" id="A0A6G5A3A9"/>
<protein>
    <submittedName>
        <fullName evidence="1">Putative secreted protein</fullName>
    </submittedName>
</protein>
<dbReference type="EMBL" id="GIKN01002244">
    <property type="protein sequence ID" value="NIE44517.1"/>
    <property type="molecule type" value="Transcribed_RNA"/>
</dbReference>
<name>A0A6G5A3A9_RHIMP</name>
<sequence>MIALTACFWFCLGLLDGHMVQFHFFFLLVCQCHFGAGLEQLLANIALRSSIFLWSSLEQSEQHFHHWKFFCVKHVHNTMCQAGCFSPATGSRRKASKVDSSIAQALTHFSLLRQACLTVGCGKGTLKVTQLPRMQLSVKTDPHSQLLLAVPHYGPAAHMWPIPREPTHAIRTIIF</sequence>
<reference evidence="1" key="1">
    <citation type="submission" date="2020-03" db="EMBL/GenBank/DDBJ databases">
        <title>A transcriptome and proteome of the tick Rhipicephalus microplus shaped by the genetic composition of its hosts and developmental stage.</title>
        <authorList>
            <person name="Garcia G.R."/>
            <person name="Ribeiro J.M.C."/>
            <person name="Maruyama S.R."/>
            <person name="Gardinasse L.G."/>
            <person name="Nelson K."/>
            <person name="Ferreira B.R."/>
            <person name="Andrade T.G."/>
            <person name="Santos I.K.F.M."/>
        </authorList>
    </citation>
    <scope>NUCLEOTIDE SEQUENCE</scope>
    <source>
        <strain evidence="1">NSGR</strain>
        <tissue evidence="1">Salivary glands</tissue>
    </source>
</reference>